<keyword evidence="1" id="KW-0472">Membrane</keyword>
<dbReference type="Proteomes" id="UP001170959">
    <property type="component" value="Unassembled WGS sequence"/>
</dbReference>
<sequence>MEALAIFLTLIIITILFVCLIYAKKSYSKEYGDDKRKELIDKLNYDLFVTRALSSVCSNMIEKLIKDYDLGDAIFIDAFSYNQYHNALIHSQETNLKEDIVSNALDLPNHIIIEMIENVNKQQNELKQIHTHLEIVKHNLESDYGKP</sequence>
<proteinExistence type="predicted"/>
<dbReference type="AlphaFoldDB" id="A0AAJ1QGJ8"/>
<reference evidence="2" key="2">
    <citation type="journal article" date="2022" name="Sci. Total Environ.">
        <title>Prevalence, transmission, and molecular epidemiology of tet(X)-positive bacteria among humans, animals, and environmental niches in China: An epidemiological, and genomic-based study.</title>
        <authorList>
            <person name="Dong N."/>
            <person name="Zeng Y."/>
            <person name="Cai C."/>
            <person name="Sun C."/>
            <person name="Lu J."/>
            <person name="Liu C."/>
            <person name="Zhou H."/>
            <person name="Sun Q."/>
            <person name="Shu L."/>
            <person name="Wang H."/>
            <person name="Wang Y."/>
            <person name="Wang S."/>
            <person name="Wu C."/>
            <person name="Chan E.W."/>
            <person name="Chen G."/>
            <person name="Shen Z."/>
            <person name="Chen S."/>
            <person name="Zhang R."/>
        </authorList>
    </citation>
    <scope>NUCLEOTIDE SEQUENCE</scope>
    <source>
        <strain evidence="2">R655-4</strain>
    </source>
</reference>
<gene>
    <name evidence="2" type="ORF">HX001_14205</name>
</gene>
<keyword evidence="1" id="KW-0812">Transmembrane</keyword>
<evidence type="ECO:0000313" key="3">
    <source>
        <dbReference type="Proteomes" id="UP001170959"/>
    </source>
</evidence>
<name>A0AAJ1QGJ8_9FLAO</name>
<accession>A0AAJ1QGJ8</accession>
<dbReference type="EMBL" id="JACAGJ010000008">
    <property type="protein sequence ID" value="MDM1073638.1"/>
    <property type="molecule type" value="Genomic_DNA"/>
</dbReference>
<feature type="transmembrane region" description="Helical" evidence="1">
    <location>
        <begin position="6"/>
        <end position="23"/>
    </location>
</feature>
<organism evidence="2 3">
    <name type="scientific">Empedobacter brevis</name>
    <dbReference type="NCBI Taxonomy" id="247"/>
    <lineage>
        <taxon>Bacteria</taxon>
        <taxon>Pseudomonadati</taxon>
        <taxon>Bacteroidota</taxon>
        <taxon>Flavobacteriia</taxon>
        <taxon>Flavobacteriales</taxon>
        <taxon>Weeksellaceae</taxon>
        <taxon>Empedobacter</taxon>
    </lineage>
</organism>
<comment type="caution">
    <text evidence="2">The sequence shown here is derived from an EMBL/GenBank/DDBJ whole genome shotgun (WGS) entry which is preliminary data.</text>
</comment>
<keyword evidence="1" id="KW-1133">Transmembrane helix</keyword>
<protein>
    <submittedName>
        <fullName evidence="2">Uncharacterized protein</fullName>
    </submittedName>
</protein>
<evidence type="ECO:0000256" key="1">
    <source>
        <dbReference type="SAM" id="Phobius"/>
    </source>
</evidence>
<dbReference type="RefSeq" id="WP_286494081.1">
    <property type="nucleotide sequence ID" value="NZ_JACAGJ010000008.1"/>
</dbReference>
<evidence type="ECO:0000313" key="2">
    <source>
        <dbReference type="EMBL" id="MDM1073638.1"/>
    </source>
</evidence>
<reference evidence="2" key="1">
    <citation type="submission" date="2020-06" db="EMBL/GenBank/DDBJ databases">
        <authorList>
            <person name="Dong N."/>
        </authorList>
    </citation>
    <scope>NUCLEOTIDE SEQUENCE</scope>
    <source>
        <strain evidence="2">R655-4</strain>
    </source>
</reference>